<accession>A0A1R2D478</accession>
<evidence type="ECO:0000313" key="4">
    <source>
        <dbReference type="Proteomes" id="UP000187209"/>
    </source>
</evidence>
<feature type="domain" description="HTH myb-type" evidence="2">
    <location>
        <begin position="102"/>
        <end position="156"/>
    </location>
</feature>
<dbReference type="GO" id="GO:0000981">
    <property type="term" value="F:DNA-binding transcription factor activity, RNA polymerase II-specific"/>
    <property type="evidence" value="ECO:0007669"/>
    <property type="project" value="TreeGrafter"/>
</dbReference>
<feature type="domain" description="Myb-like" evidence="1">
    <location>
        <begin position="102"/>
        <end position="152"/>
    </location>
</feature>
<dbReference type="OrthoDB" id="2143914at2759"/>
<dbReference type="Pfam" id="PF00249">
    <property type="entry name" value="Myb_DNA-binding"/>
    <property type="match status" value="2"/>
</dbReference>
<dbReference type="PANTHER" id="PTHR45614:SF274">
    <property type="entry name" value="MYB-LIKE DNA-BINDING PROTEIN"/>
    <property type="match status" value="1"/>
</dbReference>
<dbReference type="InterPro" id="IPR050560">
    <property type="entry name" value="MYB_TF"/>
</dbReference>
<evidence type="ECO:0000313" key="3">
    <source>
        <dbReference type="EMBL" id="OMJ96021.1"/>
    </source>
</evidence>
<dbReference type="Gene3D" id="1.10.10.60">
    <property type="entry name" value="Homeodomain-like"/>
    <property type="match status" value="2"/>
</dbReference>
<reference evidence="3 4" key="1">
    <citation type="submission" date="2016-11" db="EMBL/GenBank/DDBJ databases">
        <title>The macronuclear genome of Stentor coeruleus: a giant cell with tiny introns.</title>
        <authorList>
            <person name="Slabodnick M."/>
            <person name="Ruby J.G."/>
            <person name="Reiff S.B."/>
            <person name="Swart E.C."/>
            <person name="Gosai S."/>
            <person name="Prabakaran S."/>
            <person name="Witkowska E."/>
            <person name="Larue G.E."/>
            <person name="Fisher S."/>
            <person name="Freeman R.M."/>
            <person name="Gunawardena J."/>
            <person name="Chu W."/>
            <person name="Stover N.A."/>
            <person name="Gregory B.D."/>
            <person name="Nowacki M."/>
            <person name="Derisi J."/>
            <person name="Roy S.W."/>
            <person name="Marshall W.F."/>
            <person name="Sood P."/>
        </authorList>
    </citation>
    <scope>NUCLEOTIDE SEQUENCE [LARGE SCALE GENOMIC DNA]</scope>
    <source>
        <strain evidence="3">WM001</strain>
    </source>
</reference>
<dbReference type="EMBL" id="MPUH01000004">
    <property type="protein sequence ID" value="OMJ96021.1"/>
    <property type="molecule type" value="Genomic_DNA"/>
</dbReference>
<gene>
    <name evidence="3" type="ORF">SteCoe_397</name>
</gene>
<dbReference type="SMART" id="SM00717">
    <property type="entry name" value="SANT"/>
    <property type="match status" value="2"/>
</dbReference>
<dbReference type="AlphaFoldDB" id="A0A1R2D478"/>
<organism evidence="3 4">
    <name type="scientific">Stentor coeruleus</name>
    <dbReference type="NCBI Taxonomy" id="5963"/>
    <lineage>
        <taxon>Eukaryota</taxon>
        <taxon>Sar</taxon>
        <taxon>Alveolata</taxon>
        <taxon>Ciliophora</taxon>
        <taxon>Postciliodesmatophora</taxon>
        <taxon>Heterotrichea</taxon>
        <taxon>Heterotrichida</taxon>
        <taxon>Stentoridae</taxon>
        <taxon>Stentor</taxon>
    </lineage>
</organism>
<dbReference type="SUPFAM" id="SSF46689">
    <property type="entry name" value="Homeodomain-like"/>
    <property type="match status" value="2"/>
</dbReference>
<evidence type="ECO:0000259" key="2">
    <source>
        <dbReference type="PROSITE" id="PS51294"/>
    </source>
</evidence>
<dbReference type="GO" id="GO:0000978">
    <property type="term" value="F:RNA polymerase II cis-regulatory region sequence-specific DNA binding"/>
    <property type="evidence" value="ECO:0007669"/>
    <property type="project" value="TreeGrafter"/>
</dbReference>
<keyword evidence="4" id="KW-1185">Reference proteome</keyword>
<evidence type="ECO:0008006" key="5">
    <source>
        <dbReference type="Google" id="ProtNLM"/>
    </source>
</evidence>
<dbReference type="PROSITE" id="PS50090">
    <property type="entry name" value="MYB_LIKE"/>
    <property type="match status" value="2"/>
</dbReference>
<proteinExistence type="predicted"/>
<feature type="domain" description="Myb-like" evidence="1">
    <location>
        <begin position="47"/>
        <end position="101"/>
    </location>
</feature>
<dbReference type="PANTHER" id="PTHR45614">
    <property type="entry name" value="MYB PROTEIN-RELATED"/>
    <property type="match status" value="1"/>
</dbReference>
<name>A0A1R2D478_9CILI</name>
<dbReference type="InterPro" id="IPR009057">
    <property type="entry name" value="Homeodomain-like_sf"/>
</dbReference>
<evidence type="ECO:0000259" key="1">
    <source>
        <dbReference type="PROSITE" id="PS50090"/>
    </source>
</evidence>
<dbReference type="InterPro" id="IPR001005">
    <property type="entry name" value="SANT/Myb"/>
</dbReference>
<dbReference type="Proteomes" id="UP000187209">
    <property type="component" value="Unassembled WGS sequence"/>
</dbReference>
<sequence length="232" mass="26988">MESKPHPYAVTEDIWMVPCLANKEGNQYQPLCQPFNSDVSWEELQVRHPWVAKEDAALKKITDERGTKAWSAIARELNNIVHNGVPLRRGKQCRERYFNHLNIGLKKGDWANEEDQYIIEMQNQIGNKWSEIAKGLSGRTENQVKNRWKSLLKKIERKPEIKYKKPKNDEYKMISPLLSMTPNSALGFVPYNYDLGFSSLADSIKTQYRVLDQPFKKEKTPSPSTLLYFNPE</sequence>
<dbReference type="GO" id="GO:0005634">
    <property type="term" value="C:nucleus"/>
    <property type="evidence" value="ECO:0007669"/>
    <property type="project" value="TreeGrafter"/>
</dbReference>
<dbReference type="PROSITE" id="PS51294">
    <property type="entry name" value="HTH_MYB"/>
    <property type="match status" value="1"/>
</dbReference>
<comment type="caution">
    <text evidence="3">The sequence shown here is derived from an EMBL/GenBank/DDBJ whole genome shotgun (WGS) entry which is preliminary data.</text>
</comment>
<dbReference type="CDD" id="cd00167">
    <property type="entry name" value="SANT"/>
    <property type="match status" value="2"/>
</dbReference>
<dbReference type="InterPro" id="IPR017930">
    <property type="entry name" value="Myb_dom"/>
</dbReference>
<protein>
    <recommendedName>
        <fullName evidence="5">Myb-like DNA-binding domain containing protein</fullName>
    </recommendedName>
</protein>